<evidence type="ECO:0000313" key="2">
    <source>
        <dbReference type="Proteomes" id="UP000235777"/>
    </source>
</evidence>
<dbReference type="EMBL" id="PNYC01000001">
    <property type="protein sequence ID" value="PMS38581.1"/>
    <property type="molecule type" value="Genomic_DNA"/>
</dbReference>
<accession>A0A2N7XAE1</accession>
<comment type="caution">
    <text evidence="1">The sequence shown here is derived from an EMBL/GenBank/DDBJ whole genome shotgun (WGS) entry which is preliminary data.</text>
</comment>
<gene>
    <name evidence="1" type="ORF">C0Z20_01550</name>
</gene>
<dbReference type="AlphaFoldDB" id="A0A2N7XAE1"/>
<protein>
    <submittedName>
        <fullName evidence="1">Uncharacterized protein</fullName>
    </submittedName>
</protein>
<proteinExistence type="predicted"/>
<dbReference type="STRING" id="863227.GCA_000373005_00945"/>
<keyword evidence="2" id="KW-1185">Reference proteome</keyword>
<dbReference type="InterPro" id="IPR014710">
    <property type="entry name" value="RmlC-like_jellyroll"/>
</dbReference>
<dbReference type="Gene3D" id="2.60.120.10">
    <property type="entry name" value="Jelly Rolls"/>
    <property type="match status" value="1"/>
</dbReference>
<evidence type="ECO:0000313" key="1">
    <source>
        <dbReference type="EMBL" id="PMS38581.1"/>
    </source>
</evidence>
<organism evidence="1 2">
    <name type="scientific">Trinickia symbiotica</name>
    <dbReference type="NCBI Taxonomy" id="863227"/>
    <lineage>
        <taxon>Bacteria</taxon>
        <taxon>Pseudomonadati</taxon>
        <taxon>Pseudomonadota</taxon>
        <taxon>Betaproteobacteria</taxon>
        <taxon>Burkholderiales</taxon>
        <taxon>Burkholderiaceae</taxon>
        <taxon>Trinickia</taxon>
    </lineage>
</organism>
<name>A0A2N7XAE1_9BURK</name>
<reference evidence="1 2" key="1">
    <citation type="submission" date="2018-01" db="EMBL/GenBank/DDBJ databases">
        <title>Whole genome analyses suggest that Burkholderia sensu lato contains two further novel genera in the rhizoxinica-symbiotica group Mycetohabitans gen. nov., and Trinickia gen. nov.: implications for the evolution of diazotrophy and nodulation in the Burkholderiaceae.</title>
        <authorList>
            <person name="Estrada-de los Santos P."/>
            <person name="Palmer M."/>
            <person name="Chavez-Ramirez B."/>
            <person name="Beukes C."/>
            <person name="Steenkamp E.T."/>
            <person name="Hirsch A.M."/>
            <person name="Manyaka P."/>
            <person name="Maluk M."/>
            <person name="Lafos M."/>
            <person name="Crook M."/>
            <person name="Gross E."/>
            <person name="Simon M.F."/>
            <person name="Bueno dos Reis Junior F."/>
            <person name="Poole P.S."/>
            <person name="Venter S.N."/>
            <person name="James E.K."/>
        </authorList>
    </citation>
    <scope>NUCLEOTIDE SEQUENCE [LARGE SCALE GENOMIC DNA]</scope>
    <source>
        <strain evidence="1 2">JPY 581</strain>
    </source>
</reference>
<sequence length="244" mass="28211">MSFNRRLSYLPVIVFRWDAVVHRRRCNMIYSDLYIDEPLESIERDWNYFQDTLVKQFFGFKDVGDNVVGIRLVENRSLEDIGQGKSSPIGLVETRKNFEIGPSGLVEVPRTPFSIHVTRAGTPHHAQHVFGYWHINDKDEIIITLPPEGDQPGRLVVVMGKPTGRETDRFAWYCEKCLTLLFMRECRTGEDFRKFWGAELAAVREFNASPKHQVCPDCGHKNPLGYSAMQPADRPEERAARLQW</sequence>
<dbReference type="Proteomes" id="UP000235777">
    <property type="component" value="Unassembled WGS sequence"/>
</dbReference>